<dbReference type="RefSeq" id="WP_057047702.1">
    <property type="nucleotide sequence ID" value="NZ_CP169779.1"/>
</dbReference>
<evidence type="ECO:0000256" key="2">
    <source>
        <dbReference type="SAM" id="Phobius"/>
    </source>
</evidence>
<dbReference type="AlphaFoldDB" id="A0AAD2TZY1"/>
<comment type="caution">
    <text evidence="3">The sequence shown here is derived from an EMBL/GenBank/DDBJ whole genome shotgun (WGS) entry which is preliminary data.</text>
</comment>
<keyword evidence="2" id="KW-0812">Transmembrane</keyword>
<dbReference type="EMBL" id="ABFEVW020000002">
    <property type="protein sequence ID" value="EKU3566943.1"/>
    <property type="molecule type" value="Genomic_DNA"/>
</dbReference>
<feature type="coiled-coil region" evidence="1">
    <location>
        <begin position="407"/>
        <end position="440"/>
    </location>
</feature>
<dbReference type="EMBL" id="ABFEVW030000002">
    <property type="protein sequence ID" value="EMN1070040.1"/>
    <property type="molecule type" value="Genomic_DNA"/>
</dbReference>
<reference evidence="3" key="1">
    <citation type="submission" date="2023-06" db="EMBL/GenBank/DDBJ databases">
        <authorList>
            <consortium name="Clinical and Environmental Microbiology Branch: Whole genome sequencing antimicrobial resistance pathogens in the healthcare setting"/>
        </authorList>
    </citation>
    <scope>NUCLEOTIDE SEQUENCE</scope>
    <source>
        <strain evidence="3">2021GN-00227</strain>
    </source>
</reference>
<keyword evidence="2" id="KW-1133">Transmembrane helix</keyword>
<keyword evidence="2" id="KW-0472">Membrane</keyword>
<sequence>MATKLGTLTLDLLVRLGKFTEPLKQAEGQLKGSLTKMKGFIASYGAIAATAVAGATTAIIAMADTMAKHNAELERFAYLSQTSVAEFQKMAVGAQMMGIEAEKLSDIMKDWNERFGDFLTAGSGPLVDFMEQVAVKTEKGADGAMKLAKELSKLSGPESMGLFVKKMEEANLSQDQMSFLMESMASDSTLLLPLLKNNAEGMRLWGEAAERAGIIMDEKTLKASRELQVQTKMLDMQYEGLKKRVLSQVIPALVDISEAMLDGDEKARGMADAGKVLADSLRGVAAIALGVWAALNMVANGIAGVTNQALDSYNLTNKAAEESGWLGKLPGIKFAKTLITAGATSGAENSYIKMAYRDNEAVMEEFSTKVGKLFDDTVSQSTAKLAELQNQANTTNTVATKGAQDWLDKQNKVAEAAKAAAKAQEELNRKIAEQAKLAKEVLYDYGTEFTRIEADLTKELARFNEASLPSADRSRLIEEAKQISAARKQVYLLEYQQDLDSWNWSEEQKLAKTFEIEKARIDAKVGMSKEERALRKKSLDEQRDDELKSLRLSQEQQLFQIEESYMDEAKALARRYELERQEIEKVRDAKIRAGLLNASARAEDNEYEDRRRNAYVNFQSMSSSLNGSEEYFNLDKELEDRRKIIADALKWNNITEDEARAANLAAEKKYLQDRLSLHFMYGESIAESTADTMKTVFGEQSAAYKAMFAIQKGFAIAQSMIAIQQGIANAMSLPFPANLAAAATVAAETASIIGNIKAIGLTGMAHDGIASVPEEGTWLLNKGERVLNPQDNQAFTNFINEGGSRNPTVNVYTLPGQTATATQNDDGSLDIRIQQVAEQTVATQLANPNSRISKTMQQNYNAQRRR</sequence>
<gene>
    <name evidence="3" type="ORF">MKP18_000304</name>
</gene>
<evidence type="ECO:0000313" key="3">
    <source>
        <dbReference type="EMBL" id="EKU3566943.1"/>
    </source>
</evidence>
<keyword evidence="1" id="KW-0175">Coiled coil</keyword>
<feature type="transmembrane region" description="Helical" evidence="2">
    <location>
        <begin position="41"/>
        <end position="63"/>
    </location>
</feature>
<evidence type="ECO:0000256" key="1">
    <source>
        <dbReference type="SAM" id="Coils"/>
    </source>
</evidence>
<protein>
    <recommendedName>
        <fullName evidence="4">Phage tail tape measure protein</fullName>
    </recommendedName>
</protein>
<accession>A0AAD2TZY1</accession>
<evidence type="ECO:0008006" key="4">
    <source>
        <dbReference type="Google" id="ProtNLM"/>
    </source>
</evidence>
<name>A0AAD2TZY1_ACIBA</name>
<proteinExistence type="predicted"/>
<organism evidence="3">
    <name type="scientific">Acinetobacter baumannii</name>
    <dbReference type="NCBI Taxonomy" id="470"/>
    <lineage>
        <taxon>Bacteria</taxon>
        <taxon>Pseudomonadati</taxon>
        <taxon>Pseudomonadota</taxon>
        <taxon>Gammaproteobacteria</taxon>
        <taxon>Moraxellales</taxon>
        <taxon>Moraxellaceae</taxon>
        <taxon>Acinetobacter</taxon>
        <taxon>Acinetobacter calcoaceticus/baumannii complex</taxon>
    </lineage>
</organism>